<keyword evidence="1" id="KW-1185">Reference proteome</keyword>
<protein>
    <submittedName>
        <fullName evidence="2">Uncharacterized protein LOC113791437</fullName>
    </submittedName>
</protein>
<dbReference type="InterPro" id="IPR006578">
    <property type="entry name" value="MADF-dom"/>
</dbReference>
<dbReference type="SMART" id="SM00595">
    <property type="entry name" value="MADF"/>
    <property type="match status" value="1"/>
</dbReference>
<dbReference type="PANTHER" id="PTHR12243">
    <property type="entry name" value="MADF DOMAIN TRANSCRIPTION FACTOR"/>
    <property type="match status" value="1"/>
</dbReference>
<dbReference type="KEGG" id="dpte:113791437"/>
<dbReference type="OrthoDB" id="6147983at2759"/>
<evidence type="ECO:0000313" key="1">
    <source>
        <dbReference type="Proteomes" id="UP000515146"/>
    </source>
</evidence>
<sequence>MHTHKLIRLIKARPMLYNFEMEDYNNKLIAERNWSEIALEMNASVSECKTKWNSLRTAFNTYLNKLKRMKKPRTKWIHADEMAFLKQYLKRNRYSSSVSIHSNDNNNSIHHLTDKDILSATDAAFLMTLTTMKSNDDHDLSNSNQSGVSHVDYYDNNGGQNSSPTHSIMNLSMATKRTRSGSLSSFERTTTVQHRKSNGTSSYGKAKISEPNLVDVETCDDNDHEDDEQQDDDYDEMDEVQHCSKKFKAVNKQELDDDRDHHENNGCFDLNNVKKAITVSSTSNGGEKMKRITLEAPESMLICFDVHHHNHNRHHHNNLSKWTPTTADDLTGSEMDIFADYVAMKLKSFSVTNRLEIMTKIWHLLTEVTMRQYSTSPPSLASLIPIITPHCPPGSTNLAPQDLR</sequence>
<dbReference type="PROSITE" id="PS51029">
    <property type="entry name" value="MADF"/>
    <property type="match status" value="1"/>
</dbReference>
<dbReference type="OMA" id="WIHADEM"/>
<dbReference type="RefSeq" id="XP_027197022.1">
    <property type="nucleotide sequence ID" value="XM_027341221.1"/>
</dbReference>
<dbReference type="PANTHER" id="PTHR12243:SF67">
    <property type="entry name" value="COREPRESSOR OF PANGOLIN, ISOFORM A-RELATED"/>
    <property type="match status" value="1"/>
</dbReference>
<evidence type="ECO:0000313" key="2">
    <source>
        <dbReference type="RefSeq" id="XP_027197022.1"/>
    </source>
</evidence>
<dbReference type="GO" id="GO:0005667">
    <property type="term" value="C:transcription regulator complex"/>
    <property type="evidence" value="ECO:0007669"/>
    <property type="project" value="TreeGrafter"/>
</dbReference>
<accession>A0A6P6XUD0</accession>
<reference evidence="2" key="1">
    <citation type="submission" date="2025-08" db="UniProtKB">
        <authorList>
            <consortium name="RefSeq"/>
        </authorList>
    </citation>
    <scope>IDENTIFICATION</scope>
    <source>
        <strain evidence="2">Airmid</strain>
    </source>
</reference>
<dbReference type="AlphaFoldDB" id="A0A6P6XUD0"/>
<organism evidence="1 2">
    <name type="scientific">Dermatophagoides pteronyssinus</name>
    <name type="common">European house dust mite</name>
    <dbReference type="NCBI Taxonomy" id="6956"/>
    <lineage>
        <taxon>Eukaryota</taxon>
        <taxon>Metazoa</taxon>
        <taxon>Ecdysozoa</taxon>
        <taxon>Arthropoda</taxon>
        <taxon>Chelicerata</taxon>
        <taxon>Arachnida</taxon>
        <taxon>Acari</taxon>
        <taxon>Acariformes</taxon>
        <taxon>Sarcoptiformes</taxon>
        <taxon>Astigmata</taxon>
        <taxon>Psoroptidia</taxon>
        <taxon>Analgoidea</taxon>
        <taxon>Pyroglyphidae</taxon>
        <taxon>Dermatophagoidinae</taxon>
        <taxon>Dermatophagoides</taxon>
    </lineage>
</organism>
<dbReference type="Proteomes" id="UP000515146">
    <property type="component" value="Unplaced"/>
</dbReference>
<dbReference type="GO" id="GO:0005634">
    <property type="term" value="C:nucleus"/>
    <property type="evidence" value="ECO:0007669"/>
    <property type="project" value="TreeGrafter"/>
</dbReference>
<dbReference type="InterPro" id="IPR039353">
    <property type="entry name" value="TF_Adf1"/>
</dbReference>
<gene>
    <name evidence="2" type="primary">LOC113791437</name>
</gene>
<name>A0A6P6XUD0_DERPT</name>
<dbReference type="InParanoid" id="A0A6P6XUD0"/>
<proteinExistence type="predicted"/>
<dbReference type="Pfam" id="PF10545">
    <property type="entry name" value="MADF_DNA_bdg"/>
    <property type="match status" value="1"/>
</dbReference>
<dbReference type="GO" id="GO:0006357">
    <property type="term" value="P:regulation of transcription by RNA polymerase II"/>
    <property type="evidence" value="ECO:0007669"/>
    <property type="project" value="TreeGrafter"/>
</dbReference>